<dbReference type="Pfam" id="PF13649">
    <property type="entry name" value="Methyltransf_25"/>
    <property type="match status" value="1"/>
</dbReference>
<name>A0A271LNY5_9HYPH</name>
<dbReference type="SUPFAM" id="SSF53335">
    <property type="entry name" value="S-adenosyl-L-methionine-dependent methyltransferases"/>
    <property type="match status" value="1"/>
</dbReference>
<reference evidence="2 3" key="1">
    <citation type="submission" date="2017-08" db="EMBL/GenBank/DDBJ databases">
        <title>Mesorhizobium wenxinae sp. nov., a novel rhizobial species isolated from root nodules of chickpea (Cicer arietinum L.).</title>
        <authorList>
            <person name="Zhang J."/>
        </authorList>
    </citation>
    <scope>NUCLEOTIDE SEQUENCE [LARGE SCALE GENOMIC DNA]</scope>
    <source>
        <strain evidence="2 3">SDW018</strain>
    </source>
</reference>
<keyword evidence="3" id="KW-1185">Reference proteome</keyword>
<gene>
    <name evidence="2" type="ORF">CIT26_14100</name>
</gene>
<dbReference type="InterPro" id="IPR029063">
    <property type="entry name" value="SAM-dependent_MTases_sf"/>
</dbReference>
<comment type="caution">
    <text evidence="2">The sequence shown here is derived from an EMBL/GenBank/DDBJ whole genome shotgun (WGS) entry which is preliminary data.</text>
</comment>
<sequence>MHSIDSPLAVVRSVRSSIAGLKILDIGCGTGNFAGQLAAEGAEVVGIDPGVDAIRAATAAVPQAKFFEGVAEALPFDSATFDIGMMINALHHVPEMAMQTALGEAARVIRPNGVVIIVEPLPTGNFFSALRLIEDETVVRQAAQRAIETATLSGVLFRVATLNYIRREVFRTVDGFLDRIVAVDPSRREIVVQDESAIRAAVLAAAEHNSEGSLVFDQPIKADILERA</sequence>
<dbReference type="OrthoDB" id="5642573at2"/>
<evidence type="ECO:0000313" key="3">
    <source>
        <dbReference type="Proteomes" id="UP000216442"/>
    </source>
</evidence>
<dbReference type="RefSeq" id="WP_095493175.1">
    <property type="nucleotide sequence ID" value="NZ_NPKJ01000043.1"/>
</dbReference>
<dbReference type="CDD" id="cd02440">
    <property type="entry name" value="AdoMet_MTases"/>
    <property type="match status" value="1"/>
</dbReference>
<dbReference type="AlphaFoldDB" id="A0A271LNY5"/>
<accession>A0A271LNY5</accession>
<dbReference type="Gene3D" id="3.40.50.150">
    <property type="entry name" value="Vaccinia Virus protein VP39"/>
    <property type="match status" value="1"/>
</dbReference>
<dbReference type="PANTHER" id="PTHR43464:SF83">
    <property type="entry name" value="MALONYL-[ACYL-CARRIER PROTEIN] O-METHYLTRANSFERASE"/>
    <property type="match status" value="1"/>
</dbReference>
<proteinExistence type="predicted"/>
<dbReference type="Proteomes" id="UP000216442">
    <property type="component" value="Unassembled WGS sequence"/>
</dbReference>
<protein>
    <recommendedName>
        <fullName evidence="1">Methyltransferase domain-containing protein</fullName>
    </recommendedName>
</protein>
<dbReference type="GO" id="GO:0008168">
    <property type="term" value="F:methyltransferase activity"/>
    <property type="evidence" value="ECO:0007669"/>
    <property type="project" value="TreeGrafter"/>
</dbReference>
<evidence type="ECO:0000313" key="2">
    <source>
        <dbReference type="EMBL" id="PAQ09040.1"/>
    </source>
</evidence>
<dbReference type="PANTHER" id="PTHR43464">
    <property type="entry name" value="METHYLTRANSFERASE"/>
    <property type="match status" value="1"/>
</dbReference>
<feature type="domain" description="Methyltransferase" evidence="1">
    <location>
        <begin position="23"/>
        <end position="113"/>
    </location>
</feature>
<dbReference type="EMBL" id="NPKJ01000043">
    <property type="protein sequence ID" value="PAQ09040.1"/>
    <property type="molecule type" value="Genomic_DNA"/>
</dbReference>
<organism evidence="2 3">
    <name type="scientific">Mesorhizobium temperatum</name>
    <dbReference type="NCBI Taxonomy" id="241416"/>
    <lineage>
        <taxon>Bacteria</taxon>
        <taxon>Pseudomonadati</taxon>
        <taxon>Pseudomonadota</taxon>
        <taxon>Alphaproteobacteria</taxon>
        <taxon>Hyphomicrobiales</taxon>
        <taxon>Phyllobacteriaceae</taxon>
        <taxon>Mesorhizobium</taxon>
    </lineage>
</organism>
<evidence type="ECO:0000259" key="1">
    <source>
        <dbReference type="Pfam" id="PF13649"/>
    </source>
</evidence>
<dbReference type="InterPro" id="IPR041698">
    <property type="entry name" value="Methyltransf_25"/>
</dbReference>